<name>A0A915K8H0_ROMCU</name>
<reference evidence="3" key="1">
    <citation type="submission" date="2022-11" db="UniProtKB">
        <authorList>
            <consortium name="WormBaseParasite"/>
        </authorList>
    </citation>
    <scope>IDENTIFICATION</scope>
</reference>
<dbReference type="Proteomes" id="UP000887565">
    <property type="component" value="Unplaced"/>
</dbReference>
<accession>A0A915K8H0</accession>
<evidence type="ECO:0000313" key="2">
    <source>
        <dbReference type="Proteomes" id="UP000887565"/>
    </source>
</evidence>
<proteinExistence type="predicted"/>
<sequence length="129" mass="14858">MTPAPAAQQQLPSVPWAPITTQSAPQRMARQLLPMVPMDIQLLQTPSTSTPNLDHYGQQIRKPAWYKHSVKQKTQQQEEVESHKAHKTRMMDELHAQRTLPPSTSLTEHNKTLSQRTIRCCQQWAKQKE</sequence>
<evidence type="ECO:0000313" key="3">
    <source>
        <dbReference type="WBParaSite" id="nRc.2.0.1.t34664-RA"/>
    </source>
</evidence>
<keyword evidence="2" id="KW-1185">Reference proteome</keyword>
<organism evidence="2 3">
    <name type="scientific">Romanomermis culicivorax</name>
    <name type="common">Nematode worm</name>
    <dbReference type="NCBI Taxonomy" id="13658"/>
    <lineage>
        <taxon>Eukaryota</taxon>
        <taxon>Metazoa</taxon>
        <taxon>Ecdysozoa</taxon>
        <taxon>Nematoda</taxon>
        <taxon>Enoplea</taxon>
        <taxon>Dorylaimia</taxon>
        <taxon>Mermithida</taxon>
        <taxon>Mermithoidea</taxon>
        <taxon>Mermithidae</taxon>
        <taxon>Romanomermis</taxon>
    </lineage>
</organism>
<dbReference type="AlphaFoldDB" id="A0A915K8H0"/>
<evidence type="ECO:0000256" key="1">
    <source>
        <dbReference type="SAM" id="MobiDB-lite"/>
    </source>
</evidence>
<protein>
    <submittedName>
        <fullName evidence="3">Uncharacterized protein</fullName>
    </submittedName>
</protein>
<dbReference type="WBParaSite" id="nRc.2.0.1.t34664-RA">
    <property type="protein sequence ID" value="nRc.2.0.1.t34664-RA"/>
    <property type="gene ID" value="nRc.2.0.1.g34664"/>
</dbReference>
<feature type="region of interest" description="Disordered" evidence="1">
    <location>
        <begin position="67"/>
        <end position="91"/>
    </location>
</feature>